<sequence length="396" mass="44960">LIKELKKLHKRGEQAYGDLYDSIGNIQTVKSFTQEELEKQKVITNFTVKSGNQYKTFIKCWRKLDAWQKTIFSFGFVLVFGSAIYFLNQQIITTGQLVMFVGYVSLVYTPFGQLAFSYRVFKFSIADLQRYQTLLRVKPEPYQAKRKIFKNIQGAVEFDNVSFKYEKGKKVLLEINFKVKSGEIVAIVGESGVGKTTIVDLISGYYKPTQGKITVDGHDLQNVTIESLRKNIALVPQEVTLFNDTIRNNIGYGKLDATDEEIVEAAKIAHAHQFILKFPKKYNQIVGERGIKLSTGQKQRVAIARAVLRNPKILILDEATSSLDSVTEKLVQDALDKLMKNRTTFIIAHRLSTIQKADKIIVFKKGKIIETGDHQELINKGGVYKELCKLQSTILK</sequence>
<dbReference type="PANTHER" id="PTHR24221">
    <property type="entry name" value="ATP-BINDING CASSETTE SUB-FAMILY B"/>
    <property type="match status" value="1"/>
</dbReference>
<dbReference type="InterPro" id="IPR003593">
    <property type="entry name" value="AAA+_ATPase"/>
</dbReference>
<proteinExistence type="predicted"/>
<name>X0TD52_9ZZZZ</name>
<feature type="domain" description="ABC transporter" evidence="9">
    <location>
        <begin position="156"/>
        <end position="390"/>
    </location>
</feature>
<feature type="transmembrane region" description="Helical" evidence="8">
    <location>
        <begin position="71"/>
        <end position="88"/>
    </location>
</feature>
<keyword evidence="5" id="KW-0067">ATP-binding</keyword>
<dbReference type="GO" id="GO:0034040">
    <property type="term" value="F:ATPase-coupled lipid transmembrane transporter activity"/>
    <property type="evidence" value="ECO:0007669"/>
    <property type="project" value="TreeGrafter"/>
</dbReference>
<dbReference type="FunFam" id="3.40.50.300:FF:000287">
    <property type="entry name" value="Multidrug ABC transporter ATP-binding protein"/>
    <property type="match status" value="1"/>
</dbReference>
<dbReference type="InterPro" id="IPR011527">
    <property type="entry name" value="ABC1_TM_dom"/>
</dbReference>
<dbReference type="Pfam" id="PF00664">
    <property type="entry name" value="ABC_membrane"/>
    <property type="match status" value="1"/>
</dbReference>
<evidence type="ECO:0000313" key="11">
    <source>
        <dbReference type="EMBL" id="GAF73965.1"/>
    </source>
</evidence>
<dbReference type="GO" id="GO:0016887">
    <property type="term" value="F:ATP hydrolysis activity"/>
    <property type="evidence" value="ECO:0007669"/>
    <property type="project" value="InterPro"/>
</dbReference>
<dbReference type="Gene3D" id="3.40.50.300">
    <property type="entry name" value="P-loop containing nucleotide triphosphate hydrolases"/>
    <property type="match status" value="1"/>
</dbReference>
<keyword evidence="2" id="KW-0813">Transport</keyword>
<keyword evidence="6 8" id="KW-1133">Transmembrane helix</keyword>
<dbReference type="SMART" id="SM00382">
    <property type="entry name" value="AAA"/>
    <property type="match status" value="1"/>
</dbReference>
<dbReference type="SUPFAM" id="SSF90123">
    <property type="entry name" value="ABC transporter transmembrane region"/>
    <property type="match status" value="1"/>
</dbReference>
<keyword evidence="3 8" id="KW-0812">Transmembrane</keyword>
<dbReference type="InterPro" id="IPR003439">
    <property type="entry name" value="ABC_transporter-like_ATP-bd"/>
</dbReference>
<evidence type="ECO:0000256" key="2">
    <source>
        <dbReference type="ARBA" id="ARBA00022448"/>
    </source>
</evidence>
<keyword evidence="7 8" id="KW-0472">Membrane</keyword>
<evidence type="ECO:0000256" key="7">
    <source>
        <dbReference type="ARBA" id="ARBA00023136"/>
    </source>
</evidence>
<organism evidence="11">
    <name type="scientific">marine sediment metagenome</name>
    <dbReference type="NCBI Taxonomy" id="412755"/>
    <lineage>
        <taxon>unclassified sequences</taxon>
        <taxon>metagenomes</taxon>
        <taxon>ecological metagenomes</taxon>
    </lineage>
</organism>
<reference evidence="11" key="1">
    <citation type="journal article" date="2014" name="Front. Microbiol.">
        <title>High frequency of phylogenetically diverse reductive dehalogenase-homologous genes in deep subseafloor sedimentary metagenomes.</title>
        <authorList>
            <person name="Kawai M."/>
            <person name="Futagami T."/>
            <person name="Toyoda A."/>
            <person name="Takaki Y."/>
            <person name="Nishi S."/>
            <person name="Hori S."/>
            <person name="Arai W."/>
            <person name="Tsubouchi T."/>
            <person name="Morono Y."/>
            <person name="Uchiyama I."/>
            <person name="Ito T."/>
            <person name="Fujiyama A."/>
            <person name="Inagaki F."/>
            <person name="Takami H."/>
        </authorList>
    </citation>
    <scope>NUCLEOTIDE SEQUENCE</scope>
    <source>
        <strain evidence="11">Expedition CK06-06</strain>
    </source>
</reference>
<dbReference type="PANTHER" id="PTHR24221:SF654">
    <property type="entry name" value="ATP-BINDING CASSETTE SUB-FAMILY B MEMBER 6"/>
    <property type="match status" value="1"/>
</dbReference>
<dbReference type="AlphaFoldDB" id="X0TD52"/>
<accession>X0TD52</accession>
<evidence type="ECO:0008006" key="12">
    <source>
        <dbReference type="Google" id="ProtNLM"/>
    </source>
</evidence>
<dbReference type="PROSITE" id="PS50929">
    <property type="entry name" value="ABC_TM1F"/>
    <property type="match status" value="1"/>
</dbReference>
<dbReference type="SUPFAM" id="SSF52540">
    <property type="entry name" value="P-loop containing nucleoside triphosphate hydrolases"/>
    <property type="match status" value="1"/>
</dbReference>
<evidence type="ECO:0000256" key="5">
    <source>
        <dbReference type="ARBA" id="ARBA00022840"/>
    </source>
</evidence>
<dbReference type="InterPro" id="IPR027417">
    <property type="entry name" value="P-loop_NTPase"/>
</dbReference>
<evidence type="ECO:0000256" key="1">
    <source>
        <dbReference type="ARBA" id="ARBA00004141"/>
    </source>
</evidence>
<evidence type="ECO:0000256" key="4">
    <source>
        <dbReference type="ARBA" id="ARBA00022741"/>
    </source>
</evidence>
<dbReference type="InterPro" id="IPR036640">
    <property type="entry name" value="ABC1_TM_sf"/>
</dbReference>
<dbReference type="GO" id="GO:0140359">
    <property type="term" value="F:ABC-type transporter activity"/>
    <property type="evidence" value="ECO:0007669"/>
    <property type="project" value="InterPro"/>
</dbReference>
<evidence type="ECO:0000259" key="10">
    <source>
        <dbReference type="PROSITE" id="PS50929"/>
    </source>
</evidence>
<evidence type="ECO:0000256" key="3">
    <source>
        <dbReference type="ARBA" id="ARBA00022692"/>
    </source>
</evidence>
<dbReference type="PROSITE" id="PS50893">
    <property type="entry name" value="ABC_TRANSPORTER_2"/>
    <property type="match status" value="1"/>
</dbReference>
<keyword evidence="4" id="KW-0547">Nucleotide-binding</keyword>
<dbReference type="GO" id="GO:0016020">
    <property type="term" value="C:membrane"/>
    <property type="evidence" value="ECO:0007669"/>
    <property type="project" value="UniProtKB-SubCell"/>
</dbReference>
<feature type="transmembrane region" description="Helical" evidence="8">
    <location>
        <begin position="100"/>
        <end position="121"/>
    </location>
</feature>
<evidence type="ECO:0000256" key="6">
    <source>
        <dbReference type="ARBA" id="ARBA00022989"/>
    </source>
</evidence>
<evidence type="ECO:0000256" key="8">
    <source>
        <dbReference type="SAM" id="Phobius"/>
    </source>
</evidence>
<protein>
    <recommendedName>
        <fullName evidence="12">ABC transporter domain-containing protein</fullName>
    </recommendedName>
</protein>
<dbReference type="Pfam" id="PF00005">
    <property type="entry name" value="ABC_tran"/>
    <property type="match status" value="1"/>
</dbReference>
<dbReference type="Gene3D" id="1.20.1560.10">
    <property type="entry name" value="ABC transporter type 1, transmembrane domain"/>
    <property type="match status" value="1"/>
</dbReference>
<gene>
    <name evidence="11" type="ORF">S01H1_13197</name>
</gene>
<comment type="subcellular location">
    <subcellularLocation>
        <location evidence="1">Membrane</location>
        <topology evidence="1">Multi-pass membrane protein</topology>
    </subcellularLocation>
</comment>
<dbReference type="EMBL" id="BARS01006805">
    <property type="protein sequence ID" value="GAF73965.1"/>
    <property type="molecule type" value="Genomic_DNA"/>
</dbReference>
<comment type="caution">
    <text evidence="11">The sequence shown here is derived from an EMBL/GenBank/DDBJ whole genome shotgun (WGS) entry which is preliminary data.</text>
</comment>
<dbReference type="GO" id="GO:0005524">
    <property type="term" value="F:ATP binding"/>
    <property type="evidence" value="ECO:0007669"/>
    <property type="project" value="UniProtKB-KW"/>
</dbReference>
<feature type="domain" description="ABC transmembrane type-1" evidence="10">
    <location>
        <begin position="1"/>
        <end position="121"/>
    </location>
</feature>
<evidence type="ECO:0000259" key="9">
    <source>
        <dbReference type="PROSITE" id="PS50893"/>
    </source>
</evidence>
<dbReference type="InterPro" id="IPR039421">
    <property type="entry name" value="Type_1_exporter"/>
</dbReference>
<feature type="non-terminal residue" evidence="11">
    <location>
        <position position="1"/>
    </location>
</feature>